<keyword evidence="2" id="KW-0560">Oxidoreductase</keyword>
<evidence type="ECO:0000313" key="3">
    <source>
        <dbReference type="EMBL" id="GAA3704296.1"/>
    </source>
</evidence>
<dbReference type="InterPro" id="IPR002347">
    <property type="entry name" value="SDR_fam"/>
</dbReference>
<comment type="similarity">
    <text evidence="1">Belongs to the short-chain dehydrogenases/reductases (SDR) family.</text>
</comment>
<evidence type="ECO:0000256" key="2">
    <source>
        <dbReference type="ARBA" id="ARBA00023002"/>
    </source>
</evidence>
<organism evidence="3 4">
    <name type="scientific">Nonomuraea antimicrobica</name>
    <dbReference type="NCBI Taxonomy" id="561173"/>
    <lineage>
        <taxon>Bacteria</taxon>
        <taxon>Bacillati</taxon>
        <taxon>Actinomycetota</taxon>
        <taxon>Actinomycetes</taxon>
        <taxon>Streptosporangiales</taxon>
        <taxon>Streptosporangiaceae</taxon>
        <taxon>Nonomuraea</taxon>
    </lineage>
</organism>
<name>A0ABP7DGQ7_9ACTN</name>
<dbReference type="PRINTS" id="PR00081">
    <property type="entry name" value="GDHRDH"/>
</dbReference>
<gene>
    <name evidence="3" type="primary">scbB_2</name>
    <name evidence="3" type="ORF">GCM10022224_082340</name>
</gene>
<dbReference type="InterPro" id="IPR036291">
    <property type="entry name" value="NAD(P)-bd_dom_sf"/>
</dbReference>
<protein>
    <submittedName>
        <fullName evidence="3">A-factor type gamma-butyrolactone 6-reductase ScbB</fullName>
    </submittedName>
</protein>
<dbReference type="SUPFAM" id="SSF51735">
    <property type="entry name" value="NAD(P)-binding Rossmann-fold domains"/>
    <property type="match status" value="1"/>
</dbReference>
<keyword evidence="4" id="KW-1185">Reference proteome</keyword>
<reference evidence="4" key="1">
    <citation type="journal article" date="2019" name="Int. J. Syst. Evol. Microbiol.">
        <title>The Global Catalogue of Microorganisms (GCM) 10K type strain sequencing project: providing services to taxonomists for standard genome sequencing and annotation.</title>
        <authorList>
            <consortium name="The Broad Institute Genomics Platform"/>
            <consortium name="The Broad Institute Genome Sequencing Center for Infectious Disease"/>
            <person name="Wu L."/>
            <person name="Ma J."/>
        </authorList>
    </citation>
    <scope>NUCLEOTIDE SEQUENCE [LARGE SCALE GENOMIC DNA]</scope>
    <source>
        <strain evidence="4">JCM 16904</strain>
    </source>
</reference>
<comment type="caution">
    <text evidence="3">The sequence shown here is derived from an EMBL/GenBank/DDBJ whole genome shotgun (WGS) entry which is preliminary data.</text>
</comment>
<accession>A0ABP7DGQ7</accession>
<sequence>MSDTDLRNIEALNAHESDRIAVVTGASRGIGAAIASRLAADRYTVAVHYRQDSAAAAGVVGKIIAAGGAAFSFAADLAAPDTGTAFWASYDAAAGSLRDAPVRVLVNNAGVALHGTIEEFDAEDFIRQQQINTTAPFLIIQAAIPRLADGGRIVNISSGATRVALPDIIGYTMTKGAINALTLPLAQHLGPRGITVNAVVPATTDTDMNASWLRGNPHLIAEIAAQNALGRIGEPGDVADVVALLASHDARWVTGQVIDATGGFRL</sequence>
<dbReference type="Gene3D" id="3.40.50.720">
    <property type="entry name" value="NAD(P)-binding Rossmann-like Domain"/>
    <property type="match status" value="1"/>
</dbReference>
<dbReference type="Pfam" id="PF13561">
    <property type="entry name" value="adh_short_C2"/>
    <property type="match status" value="1"/>
</dbReference>
<dbReference type="PANTHER" id="PTHR43639">
    <property type="entry name" value="OXIDOREDUCTASE, SHORT-CHAIN DEHYDROGENASE/REDUCTASE FAMILY (AFU_ORTHOLOGUE AFUA_5G02870)"/>
    <property type="match status" value="1"/>
</dbReference>
<evidence type="ECO:0000313" key="4">
    <source>
        <dbReference type="Proteomes" id="UP001500902"/>
    </source>
</evidence>
<dbReference type="PRINTS" id="PR00080">
    <property type="entry name" value="SDRFAMILY"/>
</dbReference>
<dbReference type="EMBL" id="BAAAZP010000179">
    <property type="protein sequence ID" value="GAA3704296.1"/>
    <property type="molecule type" value="Genomic_DNA"/>
</dbReference>
<dbReference type="InterPro" id="IPR020904">
    <property type="entry name" value="Sc_DH/Rdtase_CS"/>
</dbReference>
<dbReference type="Proteomes" id="UP001500902">
    <property type="component" value="Unassembled WGS sequence"/>
</dbReference>
<evidence type="ECO:0000256" key="1">
    <source>
        <dbReference type="ARBA" id="ARBA00006484"/>
    </source>
</evidence>
<dbReference type="PANTHER" id="PTHR43639:SF1">
    <property type="entry name" value="SHORT-CHAIN DEHYDROGENASE_REDUCTASE FAMILY PROTEIN"/>
    <property type="match status" value="1"/>
</dbReference>
<proteinExistence type="inferred from homology"/>
<dbReference type="RefSeq" id="WP_344891369.1">
    <property type="nucleotide sequence ID" value="NZ_BAAAZP010000179.1"/>
</dbReference>
<dbReference type="PROSITE" id="PS00061">
    <property type="entry name" value="ADH_SHORT"/>
    <property type="match status" value="1"/>
</dbReference>